<dbReference type="Gene3D" id="3.40.50.720">
    <property type="entry name" value="NAD(P)-binding Rossmann-like Domain"/>
    <property type="match status" value="1"/>
</dbReference>
<dbReference type="AlphaFoldDB" id="A0A0C2IG54"/>
<dbReference type="RefSeq" id="WP_040063416.1">
    <property type="nucleotide sequence ID" value="NZ_JXDG01000003.1"/>
</dbReference>
<dbReference type="OrthoDB" id="9810734at2"/>
<dbReference type="PIRSF" id="PIRSF000126">
    <property type="entry name" value="11-beta-HSD1"/>
    <property type="match status" value="1"/>
</dbReference>
<dbReference type="SUPFAM" id="SSF51735">
    <property type="entry name" value="NAD(P)-binding Rossmann-fold domains"/>
    <property type="match status" value="1"/>
</dbReference>
<dbReference type="InterPro" id="IPR036291">
    <property type="entry name" value="NAD(P)-bd_dom_sf"/>
</dbReference>
<dbReference type="EMBL" id="JXDG01000003">
    <property type="protein sequence ID" value="KIH86025.1"/>
    <property type="molecule type" value="Genomic_DNA"/>
</dbReference>
<accession>A0A0C2IG54</accession>
<evidence type="ECO:0000256" key="2">
    <source>
        <dbReference type="ARBA" id="ARBA00023002"/>
    </source>
</evidence>
<dbReference type="PANTHER" id="PTHR44196">
    <property type="entry name" value="DEHYDROGENASE/REDUCTASE SDR FAMILY MEMBER 7B"/>
    <property type="match status" value="1"/>
</dbReference>
<dbReference type="STRING" id="226910.UCMB321_0392"/>
<evidence type="ECO:0000313" key="4">
    <source>
        <dbReference type="EMBL" id="KIH86025.1"/>
    </source>
</evidence>
<reference evidence="4 5" key="1">
    <citation type="submission" date="2015-01" db="EMBL/GenBank/DDBJ databases">
        <title>Complete genome of Pseudomonas batumici UCM B-321 producer of the batumin antibiotic with strong antistaphilococcal and potential anticancer activity.</title>
        <authorList>
            <person name="Klochko V.V."/>
            <person name="Zelena L.B."/>
            <person name="Elena K.A."/>
            <person name="Reva O.N."/>
        </authorList>
    </citation>
    <scope>NUCLEOTIDE SEQUENCE [LARGE SCALE GENOMIC DNA]</scope>
    <source>
        <strain evidence="4 5">UCM B-321</strain>
    </source>
</reference>
<evidence type="ECO:0000256" key="1">
    <source>
        <dbReference type="ARBA" id="ARBA00006484"/>
    </source>
</evidence>
<dbReference type="PANTHER" id="PTHR44196:SF2">
    <property type="entry name" value="SHORT-CHAIN DEHYDROGENASE-RELATED"/>
    <property type="match status" value="1"/>
</dbReference>
<evidence type="ECO:0000256" key="3">
    <source>
        <dbReference type="RuleBase" id="RU000363"/>
    </source>
</evidence>
<dbReference type="PRINTS" id="PR00080">
    <property type="entry name" value="SDRFAMILY"/>
</dbReference>
<gene>
    <name evidence="4" type="ORF">UCMB321_0392</name>
</gene>
<dbReference type="InterPro" id="IPR002347">
    <property type="entry name" value="SDR_fam"/>
</dbReference>
<dbReference type="CDD" id="cd05233">
    <property type="entry name" value="SDR_c"/>
    <property type="match status" value="1"/>
</dbReference>
<comment type="caution">
    <text evidence="4">The sequence shown here is derived from an EMBL/GenBank/DDBJ whole genome shotgun (WGS) entry which is preliminary data.</text>
</comment>
<proteinExistence type="inferred from homology"/>
<name>A0A0C2IG54_9PSED</name>
<organism evidence="4 5">
    <name type="scientific">Pseudomonas batumici</name>
    <dbReference type="NCBI Taxonomy" id="226910"/>
    <lineage>
        <taxon>Bacteria</taxon>
        <taxon>Pseudomonadati</taxon>
        <taxon>Pseudomonadota</taxon>
        <taxon>Gammaproteobacteria</taxon>
        <taxon>Pseudomonadales</taxon>
        <taxon>Pseudomonadaceae</taxon>
        <taxon>Pseudomonas</taxon>
    </lineage>
</organism>
<comment type="similarity">
    <text evidence="1 3">Belongs to the short-chain dehydrogenases/reductases (SDR) family.</text>
</comment>
<dbReference type="PRINTS" id="PR00081">
    <property type="entry name" value="GDHRDH"/>
</dbReference>
<protein>
    <submittedName>
        <fullName evidence="4">BatT, batumin synthesis operon, putative short-chain dehydrogenase</fullName>
    </submittedName>
</protein>
<sequence length="261" mass="28243">MKEGKYAVVTGASSGIGYALSQEAASRGYNLIMVANEKERLRSAAERLAAEYRVTVKCLSFDLSSASELSQLTEQLSPYLEVIEVFINNAGIGRGGSFLSTDVANHSVLLDTNIRALTLLSHFIAQHFVRSGKGYLLNVASLAAFQPGPYYANYYASKAYVLHFTEALAVELRKQGVSCAVLCPGTTQTPFHQRAGSADSGLAKGLFGIVMSPEEVARIGFKGLLSNRIVIVPGLVNKLAMYSVRISPRWLARQITAMINQ</sequence>
<dbReference type="GO" id="GO:0016491">
    <property type="term" value="F:oxidoreductase activity"/>
    <property type="evidence" value="ECO:0007669"/>
    <property type="project" value="UniProtKB-KW"/>
</dbReference>
<dbReference type="GO" id="GO:0016020">
    <property type="term" value="C:membrane"/>
    <property type="evidence" value="ECO:0007669"/>
    <property type="project" value="TreeGrafter"/>
</dbReference>
<keyword evidence="2" id="KW-0560">Oxidoreductase</keyword>
<keyword evidence="5" id="KW-1185">Reference proteome</keyword>
<dbReference type="Pfam" id="PF00106">
    <property type="entry name" value="adh_short"/>
    <property type="match status" value="1"/>
</dbReference>
<evidence type="ECO:0000313" key="5">
    <source>
        <dbReference type="Proteomes" id="UP000031535"/>
    </source>
</evidence>
<dbReference type="Proteomes" id="UP000031535">
    <property type="component" value="Unassembled WGS sequence"/>
</dbReference>